<protein>
    <recommendedName>
        <fullName evidence="3">DUF1059 domain-containing protein</fullName>
    </recommendedName>
</protein>
<gene>
    <name evidence="1" type="ORF">A2134_02205</name>
</gene>
<evidence type="ECO:0008006" key="3">
    <source>
        <dbReference type="Google" id="ProtNLM"/>
    </source>
</evidence>
<comment type="caution">
    <text evidence="1">The sequence shown here is derived from an EMBL/GenBank/DDBJ whole genome shotgun (WGS) entry which is preliminary data.</text>
</comment>
<dbReference type="EMBL" id="MHCR01000020">
    <property type="protein sequence ID" value="OGY25220.1"/>
    <property type="molecule type" value="Genomic_DNA"/>
</dbReference>
<accession>A0A1G1WCJ5</accession>
<sequence>MKYSFTCDQGHEPQTFTVEADNDEEAVAKLMEQTQPHLAQVHPEMAGGSPEDAKQMIMSAWTKE</sequence>
<dbReference type="AlphaFoldDB" id="A0A1G1WCJ5"/>
<reference evidence="1 2" key="1">
    <citation type="journal article" date="2016" name="Nat. Commun.">
        <title>Thousands of microbial genomes shed light on interconnected biogeochemical processes in an aquifer system.</title>
        <authorList>
            <person name="Anantharaman K."/>
            <person name="Brown C.T."/>
            <person name="Hug L.A."/>
            <person name="Sharon I."/>
            <person name="Castelle C.J."/>
            <person name="Probst A.J."/>
            <person name="Thomas B.C."/>
            <person name="Singh A."/>
            <person name="Wilkins M.J."/>
            <person name="Karaoz U."/>
            <person name="Brodie E.L."/>
            <person name="Williams K.H."/>
            <person name="Hubbard S.S."/>
            <person name="Banfield J.F."/>
        </authorList>
    </citation>
    <scope>NUCLEOTIDE SEQUENCE [LARGE SCALE GENOMIC DNA]</scope>
</reference>
<name>A0A1G1WCJ5_9BACT</name>
<proteinExistence type="predicted"/>
<dbReference type="Proteomes" id="UP000178162">
    <property type="component" value="Unassembled WGS sequence"/>
</dbReference>
<dbReference type="STRING" id="1802595.A2134_02205"/>
<organism evidence="1 2">
    <name type="scientific">Candidatus Woykebacteria bacterium RBG_16_39_9b</name>
    <dbReference type="NCBI Taxonomy" id="1802595"/>
    <lineage>
        <taxon>Bacteria</taxon>
        <taxon>Candidatus Woykeibacteriota</taxon>
    </lineage>
</organism>
<evidence type="ECO:0000313" key="2">
    <source>
        <dbReference type="Proteomes" id="UP000178162"/>
    </source>
</evidence>
<evidence type="ECO:0000313" key="1">
    <source>
        <dbReference type="EMBL" id="OGY25220.1"/>
    </source>
</evidence>